<dbReference type="SUPFAM" id="SSF109854">
    <property type="entry name" value="DinB/YfiT-like putative metalloenzymes"/>
    <property type="match status" value="1"/>
</dbReference>
<dbReference type="RefSeq" id="WP_138692127.1">
    <property type="nucleotide sequence ID" value="NZ_VCKX01000077.1"/>
</dbReference>
<keyword evidence="3" id="KW-1185">Reference proteome</keyword>
<evidence type="ECO:0000313" key="2">
    <source>
        <dbReference type="EMBL" id="TMR31862.1"/>
    </source>
</evidence>
<dbReference type="InterPro" id="IPR024775">
    <property type="entry name" value="DinB-like"/>
</dbReference>
<dbReference type="Proteomes" id="UP000306628">
    <property type="component" value="Unassembled WGS sequence"/>
</dbReference>
<accession>A0A5S4GGM2</accession>
<proteinExistence type="predicted"/>
<comment type="caution">
    <text evidence="2">The sequence shown here is derived from an EMBL/GenBank/DDBJ whole genome shotgun (WGS) entry which is preliminary data.</text>
</comment>
<gene>
    <name evidence="2" type="ORF">ETD85_24520</name>
</gene>
<name>A0A5S4GGM2_9ACTN</name>
<dbReference type="InterPro" id="IPR034660">
    <property type="entry name" value="DinB/YfiT-like"/>
</dbReference>
<feature type="domain" description="DinB-like" evidence="1">
    <location>
        <begin position="35"/>
        <end position="168"/>
    </location>
</feature>
<protein>
    <submittedName>
        <fullName evidence="2">DinB family protein</fullName>
    </submittedName>
</protein>
<dbReference type="OrthoDB" id="9793216at2"/>
<evidence type="ECO:0000313" key="3">
    <source>
        <dbReference type="Proteomes" id="UP000306628"/>
    </source>
</evidence>
<dbReference type="EMBL" id="VCKX01000077">
    <property type="protein sequence ID" value="TMR31862.1"/>
    <property type="molecule type" value="Genomic_DNA"/>
</dbReference>
<reference evidence="2 3" key="1">
    <citation type="submission" date="2019-05" db="EMBL/GenBank/DDBJ databases">
        <title>Draft genome sequence of Nonomuraea zeae DSM 100528.</title>
        <authorList>
            <person name="Saricaoglu S."/>
            <person name="Isik K."/>
        </authorList>
    </citation>
    <scope>NUCLEOTIDE SEQUENCE [LARGE SCALE GENOMIC DNA]</scope>
    <source>
        <strain evidence="2 3">DSM 100528</strain>
    </source>
</reference>
<dbReference type="Gene3D" id="1.20.120.450">
    <property type="entry name" value="dinb family like domain"/>
    <property type="match status" value="1"/>
</dbReference>
<dbReference type="Pfam" id="PF12867">
    <property type="entry name" value="DinB_2"/>
    <property type="match status" value="1"/>
</dbReference>
<evidence type="ECO:0000259" key="1">
    <source>
        <dbReference type="Pfam" id="PF12867"/>
    </source>
</evidence>
<sequence length="176" mass="19620">MAHTPAIEIPDATGEPDAYVASLLTALGERDPLDQLADTPKEVRRLIADLSREQWLAQPDGEWSIEQNVGHLFDVDICYGFRIRLILSEDRPSYPAYDEKRLVALPKPPLPDLLDAWEAIRGANVVLYRSMDSAQQARTGVHPEQGEEPAIRLPQKMAGHDIAHLNQIIRTIEAVG</sequence>
<dbReference type="AlphaFoldDB" id="A0A5S4GGM2"/>
<organism evidence="2 3">
    <name type="scientific">Nonomuraea zeae</name>
    <dbReference type="NCBI Taxonomy" id="1642303"/>
    <lineage>
        <taxon>Bacteria</taxon>
        <taxon>Bacillati</taxon>
        <taxon>Actinomycetota</taxon>
        <taxon>Actinomycetes</taxon>
        <taxon>Streptosporangiales</taxon>
        <taxon>Streptosporangiaceae</taxon>
        <taxon>Nonomuraea</taxon>
    </lineage>
</organism>